<accession>A0A3T1CYA3</accession>
<keyword evidence="3" id="KW-1185">Reference proteome</keyword>
<dbReference type="RefSeq" id="WP_197726496.1">
    <property type="nucleotide sequence ID" value="NZ_AP019400.1"/>
</dbReference>
<gene>
    <name evidence="2" type="ORF">KCTCHS21_01240</name>
</gene>
<dbReference type="InterPro" id="IPR018874">
    <property type="entry name" value="Phage_Mx8_p63_C"/>
</dbReference>
<name>A0A3T1CYA3_9BACL</name>
<sequence>MSSYMPKVIASGVLEIFNEIPCYVLDDGQRIFRLSNLTKALRGKEHGKFGNYLSAINIQKYLPARLIPLNDTKHDRVPQGAIEFEFNGKTEKGYNSEDFMDVCIAFIEAGYEEKLSTAQQEILFNARKYIMACAKVGITALIDEATGYQNLREENALQLKLKFFLADQLRDWEKTFPDELWKQFGRLTNWQGSIHLRPRYWGKLVNELIYECIDGDLAKYLKENKPMMPSNVRYHQWLNENYGIRALTQHIWQVIGMAKGCENIFDLKELANKEFKKTPFQLTLF</sequence>
<dbReference type="AlphaFoldDB" id="A0A3T1CYA3"/>
<protein>
    <recommendedName>
        <fullName evidence="1">Bacteriophage Mx8 p63 C-terminal domain-containing protein</fullName>
    </recommendedName>
</protein>
<proteinExistence type="predicted"/>
<evidence type="ECO:0000313" key="2">
    <source>
        <dbReference type="EMBL" id="BBI30725.1"/>
    </source>
</evidence>
<organism evidence="2 3">
    <name type="scientific">Cohnella abietis</name>
    <dbReference type="NCBI Taxonomy" id="2507935"/>
    <lineage>
        <taxon>Bacteria</taxon>
        <taxon>Bacillati</taxon>
        <taxon>Bacillota</taxon>
        <taxon>Bacilli</taxon>
        <taxon>Bacillales</taxon>
        <taxon>Paenibacillaceae</taxon>
        <taxon>Cohnella</taxon>
    </lineage>
</organism>
<dbReference type="KEGG" id="cohn:KCTCHS21_01240"/>
<reference evidence="2 3" key="1">
    <citation type="submission" date="2019-01" db="EMBL/GenBank/DDBJ databases">
        <title>Complete genome sequence of Cohnella hallensis HS21 isolated from Korean fir (Abies koreana) rhizospheric soil.</title>
        <authorList>
            <person name="Jiang L."/>
            <person name="Kang S.W."/>
            <person name="Kim S."/>
            <person name="Jung J."/>
            <person name="Kim C.Y."/>
            <person name="Kim D.H."/>
            <person name="Kim S.W."/>
            <person name="Lee J."/>
        </authorList>
    </citation>
    <scope>NUCLEOTIDE SEQUENCE [LARGE SCALE GENOMIC DNA]</scope>
    <source>
        <strain evidence="2 3">HS21</strain>
    </source>
</reference>
<evidence type="ECO:0000313" key="3">
    <source>
        <dbReference type="Proteomes" id="UP000289856"/>
    </source>
</evidence>
<dbReference type="EMBL" id="AP019400">
    <property type="protein sequence ID" value="BBI30725.1"/>
    <property type="molecule type" value="Genomic_DNA"/>
</dbReference>
<feature type="domain" description="Bacteriophage Mx8 p63 C-terminal" evidence="1">
    <location>
        <begin position="161"/>
        <end position="247"/>
    </location>
</feature>
<dbReference type="Proteomes" id="UP000289856">
    <property type="component" value="Chromosome"/>
</dbReference>
<evidence type="ECO:0000259" key="1">
    <source>
        <dbReference type="Pfam" id="PF10546"/>
    </source>
</evidence>
<dbReference type="Pfam" id="PF10546">
    <property type="entry name" value="P63C"/>
    <property type="match status" value="1"/>
</dbReference>